<sequence>MPKHDQRGPGKVPFSLCSFHLSTCNNSSKYQKGKKNYFPHFNSFIHSTAIQPTRKHTRPAYEEQARASKNKPRLACSRCLSALSSTGTVFLKSVDASDAIKDATLLFNLLDLMVEEVGEDLVIQVVMVITSNYKKAGEMLMQKRKRLWWTPCTAHCIDLMLEKIGSLPQHQNALKKVKKVSNFMYNRGWMLVLMRKHTNKELICPAPTRFATYS</sequence>
<dbReference type="Pfam" id="PF04937">
    <property type="entry name" value="DUF659"/>
    <property type="match status" value="1"/>
</dbReference>
<evidence type="ECO:0000259" key="1">
    <source>
        <dbReference type="Pfam" id="PF04937"/>
    </source>
</evidence>
<feature type="domain" description="DUF659" evidence="1">
    <location>
        <begin position="82"/>
        <end position="180"/>
    </location>
</feature>
<comment type="caution">
    <text evidence="2">The sequence shown here is derived from an EMBL/GenBank/DDBJ whole genome shotgun (WGS) entry which is preliminary data.</text>
</comment>
<dbReference type="PANTHER" id="PTHR32166">
    <property type="entry name" value="OSJNBA0013A04.12 PROTEIN"/>
    <property type="match status" value="1"/>
</dbReference>
<dbReference type="AlphaFoldDB" id="A0AAD9U267"/>
<evidence type="ECO:0000313" key="3">
    <source>
        <dbReference type="Proteomes" id="UP001280121"/>
    </source>
</evidence>
<reference evidence="2" key="1">
    <citation type="journal article" date="2023" name="Plant J.">
        <title>Genome sequences and population genomics provide insights into the demographic history, inbreeding, and mutation load of two 'living fossil' tree species of Dipteronia.</title>
        <authorList>
            <person name="Feng Y."/>
            <person name="Comes H.P."/>
            <person name="Chen J."/>
            <person name="Zhu S."/>
            <person name="Lu R."/>
            <person name="Zhang X."/>
            <person name="Li P."/>
            <person name="Qiu J."/>
            <person name="Olsen K.M."/>
            <person name="Qiu Y."/>
        </authorList>
    </citation>
    <scope>NUCLEOTIDE SEQUENCE</scope>
    <source>
        <strain evidence="2">KIB01</strain>
    </source>
</reference>
<proteinExistence type="predicted"/>
<organism evidence="2 3">
    <name type="scientific">Dipteronia dyeriana</name>
    <dbReference type="NCBI Taxonomy" id="168575"/>
    <lineage>
        <taxon>Eukaryota</taxon>
        <taxon>Viridiplantae</taxon>
        <taxon>Streptophyta</taxon>
        <taxon>Embryophyta</taxon>
        <taxon>Tracheophyta</taxon>
        <taxon>Spermatophyta</taxon>
        <taxon>Magnoliopsida</taxon>
        <taxon>eudicotyledons</taxon>
        <taxon>Gunneridae</taxon>
        <taxon>Pentapetalae</taxon>
        <taxon>rosids</taxon>
        <taxon>malvids</taxon>
        <taxon>Sapindales</taxon>
        <taxon>Sapindaceae</taxon>
        <taxon>Hippocastanoideae</taxon>
        <taxon>Acereae</taxon>
        <taxon>Dipteronia</taxon>
    </lineage>
</organism>
<name>A0AAD9U267_9ROSI</name>
<dbReference type="EMBL" id="JANJYI010000006">
    <property type="protein sequence ID" value="KAK2646477.1"/>
    <property type="molecule type" value="Genomic_DNA"/>
</dbReference>
<dbReference type="InterPro" id="IPR012337">
    <property type="entry name" value="RNaseH-like_sf"/>
</dbReference>
<dbReference type="Proteomes" id="UP001280121">
    <property type="component" value="Unassembled WGS sequence"/>
</dbReference>
<evidence type="ECO:0000313" key="2">
    <source>
        <dbReference type="EMBL" id="KAK2646477.1"/>
    </source>
</evidence>
<protein>
    <recommendedName>
        <fullName evidence="1">DUF659 domain-containing protein</fullName>
    </recommendedName>
</protein>
<gene>
    <name evidence="2" type="ORF">Ddye_021672</name>
</gene>
<accession>A0AAD9U267</accession>
<dbReference type="PANTHER" id="PTHR32166:SF122">
    <property type="entry name" value="OS09G0499600 PROTEIN"/>
    <property type="match status" value="1"/>
</dbReference>
<dbReference type="InterPro" id="IPR007021">
    <property type="entry name" value="DUF659"/>
</dbReference>
<keyword evidence="3" id="KW-1185">Reference proteome</keyword>
<dbReference type="SUPFAM" id="SSF53098">
    <property type="entry name" value="Ribonuclease H-like"/>
    <property type="match status" value="1"/>
</dbReference>